<dbReference type="EMBL" id="JANIPJ010000008">
    <property type="protein sequence ID" value="MCR2804788.1"/>
    <property type="molecule type" value="Genomic_DNA"/>
</dbReference>
<dbReference type="GO" id="GO:0016139">
    <property type="term" value="P:glycoside catabolic process"/>
    <property type="evidence" value="ECO:0007669"/>
    <property type="project" value="TreeGrafter"/>
</dbReference>
<evidence type="ECO:0000256" key="6">
    <source>
        <dbReference type="ARBA" id="ARBA00023295"/>
    </source>
</evidence>
<keyword evidence="4" id="KW-0732">Signal</keyword>
<dbReference type="EC" id="3.2.1.51" evidence="3"/>
<dbReference type="PIRSF" id="PIRSF001092">
    <property type="entry name" value="Alpha-L-fucosidase"/>
    <property type="match status" value="1"/>
</dbReference>
<evidence type="ECO:0000256" key="5">
    <source>
        <dbReference type="ARBA" id="ARBA00022801"/>
    </source>
</evidence>
<dbReference type="FunFam" id="3.20.20.80:FF:000158">
    <property type="entry name" value="Exported alpha-L-fucosidase"/>
    <property type="match status" value="1"/>
</dbReference>
<dbReference type="GO" id="GO:0006004">
    <property type="term" value="P:fucose metabolic process"/>
    <property type="evidence" value="ECO:0007669"/>
    <property type="project" value="InterPro"/>
</dbReference>
<protein>
    <recommendedName>
        <fullName evidence="3">alpha-L-fucosidase</fullName>
        <ecNumber evidence="3">3.2.1.51</ecNumber>
    </recommendedName>
</protein>
<proteinExistence type="inferred from homology"/>
<name>A0A9X2SAN1_9BACL</name>
<dbReference type="Gene3D" id="2.60.40.1180">
    <property type="entry name" value="Golgi alpha-mannosidase II"/>
    <property type="match status" value="1"/>
</dbReference>
<dbReference type="SMART" id="SM00812">
    <property type="entry name" value="Alpha_L_fucos"/>
    <property type="match status" value="1"/>
</dbReference>
<dbReference type="Pfam" id="PF16757">
    <property type="entry name" value="Fucosidase_C"/>
    <property type="match status" value="1"/>
</dbReference>
<feature type="domain" description="Glycoside hydrolase family 29 N-terminal" evidence="7">
    <location>
        <begin position="12"/>
        <end position="374"/>
    </location>
</feature>
<comment type="similarity">
    <text evidence="2">Belongs to the glycosyl hydrolase 29 family.</text>
</comment>
<dbReference type="Gene3D" id="3.20.20.80">
    <property type="entry name" value="Glycosidases"/>
    <property type="match status" value="1"/>
</dbReference>
<dbReference type="GO" id="GO:0004560">
    <property type="term" value="F:alpha-L-fucosidase activity"/>
    <property type="evidence" value="ECO:0007669"/>
    <property type="project" value="InterPro"/>
</dbReference>
<dbReference type="RefSeq" id="WP_257446124.1">
    <property type="nucleotide sequence ID" value="NZ_JANIPJ010000008.1"/>
</dbReference>
<dbReference type="PANTHER" id="PTHR10030:SF37">
    <property type="entry name" value="ALPHA-L-FUCOSIDASE-RELATED"/>
    <property type="match status" value="1"/>
</dbReference>
<dbReference type="Proteomes" id="UP001141950">
    <property type="component" value="Unassembled WGS sequence"/>
</dbReference>
<dbReference type="InterPro" id="IPR057739">
    <property type="entry name" value="Glyco_hydro_29_N"/>
</dbReference>
<dbReference type="InterPro" id="IPR016286">
    <property type="entry name" value="FUC_metazoa-typ"/>
</dbReference>
<gene>
    <name evidence="9" type="ORF">NQZ67_12945</name>
</gene>
<dbReference type="InterPro" id="IPR031919">
    <property type="entry name" value="Fucosidase_C"/>
</dbReference>
<dbReference type="InterPro" id="IPR013780">
    <property type="entry name" value="Glyco_hydro_b"/>
</dbReference>
<comment type="caution">
    <text evidence="9">The sequence shown here is derived from an EMBL/GenBank/DDBJ whole genome shotgun (WGS) entry which is preliminary data.</text>
</comment>
<evidence type="ECO:0000256" key="1">
    <source>
        <dbReference type="ARBA" id="ARBA00004071"/>
    </source>
</evidence>
<dbReference type="InterPro" id="IPR000933">
    <property type="entry name" value="Glyco_hydro_29"/>
</dbReference>
<evidence type="ECO:0000259" key="8">
    <source>
        <dbReference type="Pfam" id="PF16757"/>
    </source>
</evidence>
<evidence type="ECO:0000259" key="7">
    <source>
        <dbReference type="Pfam" id="PF01120"/>
    </source>
</evidence>
<comment type="function">
    <text evidence="1">Alpha-L-fucosidase is responsible for hydrolyzing the alpha-1,6-linked fucose joined to the reducing-end N-acetylglucosamine of the carbohydrate moieties of glycoproteins.</text>
</comment>
<dbReference type="SUPFAM" id="SSF51445">
    <property type="entry name" value="(Trans)glycosidases"/>
    <property type="match status" value="1"/>
</dbReference>
<keyword evidence="5" id="KW-0378">Hydrolase</keyword>
<dbReference type="AlphaFoldDB" id="A0A9X2SAN1"/>
<evidence type="ECO:0000313" key="9">
    <source>
        <dbReference type="EMBL" id="MCR2804788.1"/>
    </source>
</evidence>
<dbReference type="PANTHER" id="PTHR10030">
    <property type="entry name" value="ALPHA-L-FUCOSIDASE"/>
    <property type="match status" value="1"/>
</dbReference>
<dbReference type="PRINTS" id="PR00741">
    <property type="entry name" value="GLHYDRLASE29"/>
</dbReference>
<evidence type="ECO:0000256" key="4">
    <source>
        <dbReference type="ARBA" id="ARBA00022729"/>
    </source>
</evidence>
<dbReference type="InterPro" id="IPR017853">
    <property type="entry name" value="GH"/>
</dbReference>
<sequence>MININQINEVIGKGPFQDNWESLSRYSVPSWYKKAKFGIFIHWGVYSVPAYGNEWYPREMYLKDSARRDRQDVSMFDYHIQTYGPQHEFGYKDFIPMFKAEKFDPVAWASLFSRAGARYVMPVAEHHDGFQMYDSQLSPWNAAKMGPQRDIIGALKEAVQEKGMKFALSSHRAENWWFYDGGMTFHSDVQDDSFRGLYGPAQPRDPEWTIHGEGPDEAFLTDWLLRTCELVDLYQPSIVWFDWWIMNVRFKPYLKKFAAYYYNRAAERGTEVAINYKLDAYMHGTAVFDIERGQLNGIRPELWQTDTSVARNSWSHSVNNQYKEPADIICDLIDIVSKNGCLLLNVGPKADGTIPQEDESILLAIGNWLAVNGEGIYDTTHWKIYGEGPTQSGEEMHTEGKRGAYTDEDIRFTFKEGTLYAFVMKLPPSGTVMIRSLSTSSRHFRSVITSVNTLDGSLPLDWTVSDEGLRIDVSSLALTPYPTGFKIGME</sequence>
<organism evidence="9 10">
    <name type="scientific">Paenibacillus soyae</name>
    <dbReference type="NCBI Taxonomy" id="2969249"/>
    <lineage>
        <taxon>Bacteria</taxon>
        <taxon>Bacillati</taxon>
        <taxon>Bacillota</taxon>
        <taxon>Bacilli</taxon>
        <taxon>Bacillales</taxon>
        <taxon>Paenibacillaceae</taxon>
        <taxon>Paenibacillus</taxon>
    </lineage>
</organism>
<dbReference type="GO" id="GO:0005764">
    <property type="term" value="C:lysosome"/>
    <property type="evidence" value="ECO:0007669"/>
    <property type="project" value="TreeGrafter"/>
</dbReference>
<accession>A0A9X2SAN1</accession>
<reference evidence="9" key="1">
    <citation type="submission" date="2022-08" db="EMBL/GenBank/DDBJ databases">
        <title>The genomic sequence of strain Paenibacillus sp. SCIV0701.</title>
        <authorList>
            <person name="Zhao H."/>
        </authorList>
    </citation>
    <scope>NUCLEOTIDE SEQUENCE</scope>
    <source>
        <strain evidence="9">SCIV0701</strain>
    </source>
</reference>
<evidence type="ECO:0000313" key="10">
    <source>
        <dbReference type="Proteomes" id="UP001141950"/>
    </source>
</evidence>
<evidence type="ECO:0000256" key="2">
    <source>
        <dbReference type="ARBA" id="ARBA00007951"/>
    </source>
</evidence>
<keyword evidence="10" id="KW-1185">Reference proteome</keyword>
<feature type="domain" description="Alpha-L-fucosidase C-terminal" evidence="8">
    <location>
        <begin position="407"/>
        <end position="480"/>
    </location>
</feature>
<dbReference type="Pfam" id="PF01120">
    <property type="entry name" value="Alpha_L_fucos"/>
    <property type="match status" value="1"/>
</dbReference>
<keyword evidence="6" id="KW-0326">Glycosidase</keyword>
<evidence type="ECO:0000256" key="3">
    <source>
        <dbReference type="ARBA" id="ARBA00012662"/>
    </source>
</evidence>